<dbReference type="Gene3D" id="2.60.120.10">
    <property type="entry name" value="Jelly Rolls"/>
    <property type="match status" value="1"/>
</dbReference>
<dbReference type="RefSeq" id="WP_073583256.1">
    <property type="nucleotide sequence ID" value="NZ_CBCSEA010000016.1"/>
</dbReference>
<dbReference type="AlphaFoldDB" id="A0A1M7ZWW6"/>
<dbReference type="Proteomes" id="UP000184611">
    <property type="component" value="Unassembled WGS sequence"/>
</dbReference>
<organism evidence="2 3">
    <name type="scientific">Flavobacterium cucumis</name>
    <dbReference type="NCBI Taxonomy" id="416016"/>
    <lineage>
        <taxon>Bacteria</taxon>
        <taxon>Pseudomonadati</taxon>
        <taxon>Bacteroidota</taxon>
        <taxon>Flavobacteriia</taxon>
        <taxon>Flavobacteriales</taxon>
        <taxon>Flavobacteriaceae</taxon>
        <taxon>Flavobacterium</taxon>
    </lineage>
</organism>
<dbReference type="InterPro" id="IPR014710">
    <property type="entry name" value="RmlC-like_jellyroll"/>
</dbReference>
<proteinExistence type="predicted"/>
<dbReference type="EMBL" id="FRYK01000002">
    <property type="protein sequence ID" value="SHO73300.1"/>
    <property type="molecule type" value="Genomic_DNA"/>
</dbReference>
<dbReference type="InterPro" id="IPR008894">
    <property type="entry name" value="QdtA_cupin_dom"/>
</dbReference>
<dbReference type="InterPro" id="IPR011051">
    <property type="entry name" value="RmlC_Cupin_sf"/>
</dbReference>
<dbReference type="Pfam" id="PF05523">
    <property type="entry name" value="FdtA"/>
    <property type="match status" value="1"/>
</dbReference>
<evidence type="ECO:0000313" key="2">
    <source>
        <dbReference type="EMBL" id="SHO73300.1"/>
    </source>
</evidence>
<reference evidence="3" key="1">
    <citation type="submission" date="2016-12" db="EMBL/GenBank/DDBJ databases">
        <authorList>
            <person name="Varghese N."/>
            <person name="Submissions S."/>
        </authorList>
    </citation>
    <scope>NUCLEOTIDE SEQUENCE [LARGE SCALE GENOMIC DNA]</scope>
    <source>
        <strain evidence="3">DSM 18830</strain>
    </source>
</reference>
<dbReference type="SUPFAM" id="SSF51182">
    <property type="entry name" value="RmlC-like cupins"/>
    <property type="match status" value="1"/>
</dbReference>
<protein>
    <submittedName>
        <fullName evidence="2">WxcM-like, C-terminal</fullName>
    </submittedName>
</protein>
<feature type="domain" description="Sugar 3,4-ketoisomerase QdtA cupin" evidence="1">
    <location>
        <begin position="11"/>
        <end position="122"/>
    </location>
</feature>
<dbReference type="OrthoDB" id="826649at2"/>
<accession>A0A1M7ZWW6</accession>
<name>A0A1M7ZWW6_9FLAO</name>
<evidence type="ECO:0000313" key="3">
    <source>
        <dbReference type="Proteomes" id="UP000184611"/>
    </source>
</evidence>
<keyword evidence="3" id="KW-1185">Reference proteome</keyword>
<sequence length="142" mass="16254">MIPKLIPGGSHSDIRGTLTFNNDFDATSIKRMYTIENADVYSIRGWQGHKIEQRWFSAINGTFKIQILSIDYFEKGLKDLKPYCFVLKADKMDILHVPAGFVSSIQAQEVGAKLLVLADYKVGEVDDEFRFEYHPDDFLTIE</sequence>
<dbReference type="STRING" id="416016.SAMN05443547_1657"/>
<gene>
    <name evidence="2" type="ORF">SAMN05443547_1657</name>
</gene>
<evidence type="ECO:0000259" key="1">
    <source>
        <dbReference type="Pfam" id="PF05523"/>
    </source>
</evidence>